<evidence type="ECO:0000313" key="4">
    <source>
        <dbReference type="EMBL" id="KAK9703642.1"/>
    </source>
</evidence>
<reference evidence="4 5" key="1">
    <citation type="submission" date="2023-04" db="EMBL/GenBank/DDBJ databases">
        <title>Genome of Basidiobolus ranarum AG-B5.</title>
        <authorList>
            <person name="Stajich J.E."/>
            <person name="Carter-House D."/>
            <person name="Gryganskyi A."/>
        </authorList>
    </citation>
    <scope>NUCLEOTIDE SEQUENCE [LARGE SCALE GENOMIC DNA]</scope>
    <source>
        <strain evidence="4 5">AG-B5</strain>
    </source>
</reference>
<comment type="caution">
    <text evidence="4">The sequence shown here is derived from an EMBL/GenBank/DDBJ whole genome shotgun (WGS) entry which is preliminary data.</text>
</comment>
<dbReference type="Pfam" id="PF00617">
    <property type="entry name" value="RasGEF"/>
    <property type="match status" value="1"/>
</dbReference>
<dbReference type="InterPro" id="IPR023578">
    <property type="entry name" value="Ras_GEF_dom_sf"/>
</dbReference>
<evidence type="ECO:0000313" key="5">
    <source>
        <dbReference type="Proteomes" id="UP001479436"/>
    </source>
</evidence>
<gene>
    <name evidence="4" type="primary">CDC25_2</name>
    <name evidence="4" type="ORF">K7432_010619</name>
</gene>
<dbReference type="GO" id="GO:0051301">
    <property type="term" value="P:cell division"/>
    <property type="evidence" value="ECO:0007669"/>
    <property type="project" value="UniProtKB-KW"/>
</dbReference>
<proteinExistence type="predicted"/>
<accession>A0ABR2VV99</accession>
<keyword evidence="4" id="KW-0131">Cell cycle</keyword>
<dbReference type="Proteomes" id="UP001479436">
    <property type="component" value="Unassembled WGS sequence"/>
</dbReference>
<dbReference type="InterPro" id="IPR001895">
    <property type="entry name" value="RASGEF_cat_dom"/>
</dbReference>
<dbReference type="InterPro" id="IPR036964">
    <property type="entry name" value="RASGEF_cat_dom_sf"/>
</dbReference>
<keyword evidence="5" id="KW-1185">Reference proteome</keyword>
<keyword evidence="4" id="KW-0132">Cell division</keyword>
<feature type="domain" description="Ras-GEF" evidence="3">
    <location>
        <begin position="27"/>
        <end position="261"/>
    </location>
</feature>
<evidence type="ECO:0000259" key="3">
    <source>
        <dbReference type="PROSITE" id="PS50009"/>
    </source>
</evidence>
<keyword evidence="1 2" id="KW-0344">Guanine-nucleotide releasing factor</keyword>
<dbReference type="SMART" id="SM00147">
    <property type="entry name" value="RasGEF"/>
    <property type="match status" value="1"/>
</dbReference>
<dbReference type="PANTHER" id="PTHR23113">
    <property type="entry name" value="GUANINE NUCLEOTIDE EXCHANGE FACTOR"/>
    <property type="match status" value="1"/>
</dbReference>
<dbReference type="EMBL" id="JASJQH010007620">
    <property type="protein sequence ID" value="KAK9703642.1"/>
    <property type="molecule type" value="Genomic_DNA"/>
</dbReference>
<sequence>MTRPSSRKKNAPVSSKAISKIKFLEIDGMEMACQLTILDSFLFNRITPIECIYKAWCQKEEWMASNIKMSLRVHRQITNWFARAILLEKDTIRRIALIEHIINIANRCNLLFNFNTTMAILNCLSLKQVQNLKQTWQFVNPKAKATLEHLYRFMDPNTNFREYRDRIIRLAQEHTIVTVPFLELILQDYEEKPEFDASDMIEEIETFQHTYSIPVIPEIQAFIDLCLREHGHQKDFDRLAVMLDEDINDENLYLFMLGNPRLSS</sequence>
<protein>
    <submittedName>
        <fullName evidence="4">Cell division cycle- protein</fullName>
    </submittedName>
</protein>
<dbReference type="InterPro" id="IPR008937">
    <property type="entry name" value="Ras-like_GEF"/>
</dbReference>
<organism evidence="4 5">
    <name type="scientific">Basidiobolus ranarum</name>
    <dbReference type="NCBI Taxonomy" id="34480"/>
    <lineage>
        <taxon>Eukaryota</taxon>
        <taxon>Fungi</taxon>
        <taxon>Fungi incertae sedis</taxon>
        <taxon>Zoopagomycota</taxon>
        <taxon>Entomophthoromycotina</taxon>
        <taxon>Basidiobolomycetes</taxon>
        <taxon>Basidiobolales</taxon>
        <taxon>Basidiobolaceae</taxon>
        <taxon>Basidiobolus</taxon>
    </lineage>
</organism>
<evidence type="ECO:0000256" key="1">
    <source>
        <dbReference type="ARBA" id="ARBA00022658"/>
    </source>
</evidence>
<name>A0ABR2VV99_9FUNG</name>
<evidence type="ECO:0000256" key="2">
    <source>
        <dbReference type="PROSITE-ProRule" id="PRU00168"/>
    </source>
</evidence>
<dbReference type="Gene3D" id="1.10.840.10">
    <property type="entry name" value="Ras guanine-nucleotide exchange factors catalytic domain"/>
    <property type="match status" value="1"/>
</dbReference>
<dbReference type="SUPFAM" id="SSF48366">
    <property type="entry name" value="Ras GEF"/>
    <property type="match status" value="1"/>
</dbReference>
<dbReference type="PROSITE" id="PS50009">
    <property type="entry name" value="RASGEF_CAT"/>
    <property type="match status" value="1"/>
</dbReference>
<dbReference type="PANTHER" id="PTHR23113:SF368">
    <property type="entry name" value="CELL DIVISION CONTROL PROTEIN 25"/>
    <property type="match status" value="1"/>
</dbReference>